<dbReference type="Proteomes" id="UP000005408">
    <property type="component" value="Unassembled WGS sequence"/>
</dbReference>
<reference evidence="2" key="1">
    <citation type="submission" date="2022-08" db="UniProtKB">
        <authorList>
            <consortium name="EnsemblMetazoa"/>
        </authorList>
    </citation>
    <scope>IDENTIFICATION</scope>
    <source>
        <strain evidence="2">05x7-T-G4-1.051#20</strain>
    </source>
</reference>
<name>A0A8W8NUB2_MAGGI</name>
<evidence type="ECO:0000259" key="1">
    <source>
        <dbReference type="Pfam" id="PF20231"/>
    </source>
</evidence>
<accession>A0A8W8NUB2</accession>
<dbReference type="AlphaFoldDB" id="A0A8W8NUB2"/>
<organism evidence="2 3">
    <name type="scientific">Magallana gigas</name>
    <name type="common">Pacific oyster</name>
    <name type="synonym">Crassostrea gigas</name>
    <dbReference type="NCBI Taxonomy" id="29159"/>
    <lineage>
        <taxon>Eukaryota</taxon>
        <taxon>Metazoa</taxon>
        <taxon>Spiralia</taxon>
        <taxon>Lophotrochozoa</taxon>
        <taxon>Mollusca</taxon>
        <taxon>Bivalvia</taxon>
        <taxon>Autobranchia</taxon>
        <taxon>Pteriomorphia</taxon>
        <taxon>Ostreida</taxon>
        <taxon>Ostreoidea</taxon>
        <taxon>Ostreidae</taxon>
        <taxon>Magallana</taxon>
    </lineage>
</organism>
<proteinExistence type="predicted"/>
<evidence type="ECO:0000313" key="3">
    <source>
        <dbReference type="Proteomes" id="UP000005408"/>
    </source>
</evidence>
<evidence type="ECO:0000313" key="2">
    <source>
        <dbReference type="EnsemblMetazoa" id="G7602.1:cds"/>
    </source>
</evidence>
<dbReference type="EnsemblMetazoa" id="G7602.1">
    <property type="protein sequence ID" value="G7602.1:cds"/>
    <property type="gene ID" value="G7602"/>
</dbReference>
<dbReference type="InterPro" id="IPR046496">
    <property type="entry name" value="DUF6589"/>
</dbReference>
<keyword evidence="3" id="KW-1185">Reference proteome</keyword>
<feature type="domain" description="DUF6589" evidence="1">
    <location>
        <begin position="188"/>
        <end position="678"/>
    </location>
</feature>
<protein>
    <recommendedName>
        <fullName evidence="1">DUF6589 domain-containing protein</fullName>
    </recommendedName>
</protein>
<sequence>MKIPGVSVLSQNTPQDLTNPCLFTEAVQEMISNCEFLYDILNAALGDKISETSKIATIATVYGMFMHSNNNKISAVQRLFTSAAIRYHADNKLLGVLNKVHITLSDNSKQQLLDSFATHSEENLIQTISSGIDGKLNGDNLDLRVDTNDVRMNNKAKDYHFFASDWVADRVSAKLEDLNDRSPVGDSNELSYMNFIPTPAENIQFKNYLKVLLGRKIVYHMPEFKWMDKVIPDHIPHNLQQEMSTASQIFMLPVLLKNEACYSDCLHILDSYVEDINRIYAKAGRGGELDKLQVPVGGDQLTRVRLEGAKALRKGAHTAVERFDQLNPFIIELFHTLQDFLEKLCKKFLKLNKATDKATLAHLKMVIQRSNVNGKVKVRFKAHEQFVDCVGTAYLLSLVMELFGMQNLHDSPIHDSIPDNVKMLHLERRGDIFNTVMDLVLRKTFIPPLQQDTEENGQPRSLVVQVCAGNMNPCQIESPVNENQITIKISIGEEFYHLKASTDQVRNGCTFNLSDKQIPVTVKEVKPPSDELHNYTINFLNWFFASCTLQDAISEGNIYLTNITLKYMMPLFYSHSSLSKYMTECIDYILKTETLLTPKMALKVRAASFINPTGRPGHNKAADIEKENQVKMLKDLIRGLGANKTENAIVKISKVAPVIHSISDNLCAMTLTQNFHTTHKARPCDQDVQQILDILKKNNPWQNTPGRNLKAFKGISKSPYSFNQQNFEMCVMNTVDRLKRGVPTTDDRESDDDDE</sequence>
<dbReference type="Pfam" id="PF20231">
    <property type="entry name" value="DUF6589"/>
    <property type="match status" value="1"/>
</dbReference>